<feature type="region of interest" description="Disordered" evidence="1">
    <location>
        <begin position="247"/>
        <end position="285"/>
    </location>
</feature>
<proteinExistence type="predicted"/>
<reference evidence="2" key="1">
    <citation type="submission" date="2018-05" db="EMBL/GenBank/DDBJ databases">
        <authorList>
            <person name="Ashton P.M."/>
            <person name="Dallman T."/>
            <person name="Nair S."/>
            <person name="De Pinna E."/>
            <person name="Peters T."/>
            <person name="Grant K."/>
        </authorList>
    </citation>
    <scope>NUCLEOTIDE SEQUENCE</scope>
    <source>
        <strain evidence="2">374031</strain>
    </source>
</reference>
<dbReference type="EMBL" id="AAHDIR010000002">
    <property type="protein sequence ID" value="EBU8203445.1"/>
    <property type="molecule type" value="Genomic_DNA"/>
</dbReference>
<evidence type="ECO:0000313" key="2">
    <source>
        <dbReference type="EMBL" id="EBU8203445.1"/>
    </source>
</evidence>
<dbReference type="Pfam" id="PF09979">
    <property type="entry name" value="DUF2213"/>
    <property type="match status" value="1"/>
</dbReference>
<accession>A0A5W3RHG1</accession>
<gene>
    <name evidence="2" type="ORF">DLM21_03545</name>
</gene>
<dbReference type="InterPro" id="IPR016913">
    <property type="entry name" value="UCP029215"/>
</dbReference>
<evidence type="ECO:0000256" key="1">
    <source>
        <dbReference type="SAM" id="MobiDB-lite"/>
    </source>
</evidence>
<dbReference type="AlphaFoldDB" id="A0A5W3RHG1"/>
<protein>
    <submittedName>
        <fullName evidence="2">DUF2213 domain-containing protein</fullName>
    </submittedName>
</protein>
<name>A0A5W3RHG1_SALET</name>
<organism evidence="2">
    <name type="scientific">Salmonella enterica subsp. enterica serovar Cardoner</name>
    <dbReference type="NCBI Taxonomy" id="2564309"/>
    <lineage>
        <taxon>Bacteria</taxon>
        <taxon>Pseudomonadati</taxon>
        <taxon>Pseudomonadota</taxon>
        <taxon>Gammaproteobacteria</taxon>
        <taxon>Enterobacterales</taxon>
        <taxon>Enterobacteriaceae</taxon>
        <taxon>Salmonella</taxon>
    </lineage>
</organism>
<comment type="caution">
    <text evidence="2">The sequence shown here is derived from an EMBL/GenBank/DDBJ whole genome shotgun (WGS) entry which is preliminary data.</text>
</comment>
<feature type="compositionally biased region" description="Polar residues" evidence="1">
    <location>
        <begin position="254"/>
        <end position="267"/>
    </location>
</feature>
<sequence length="409" mass="44744">MSDAAGHRTRRRNHNMMGQSQRIYDLNNWFEIPRNPISKVGVFPYLGSTIGAPEPDKIYMVYRSAEALADPECLKSFRLLPFINDHEMLGEGETPAEQYGVEGVIGENVAFEGDENQGTLYANLKVFSQRLADLIASGKKELSCGYRCIYVYRPGVWNGQPYDYIQIKIRGNHIALVDEGRMGPTVAVLDHFKFTIDSAMELRHMAEPGENKEGKDGEGAGDGDMTLAQCAAAIKQILPIIQQFTAAQGGGTPPATQTPDGGDSANNPDPLKPEEKTGDGDVTTEQKTAQDAAIQKLTGQVQQLTTALDGYQKDGMKMLMGQMARRDALAEQLSHHVGAFDHREKTLEEVAKYGVEKLGIKCTDGMEEAVLQGYLHARPVNYGGDDDTTYKSTADAADNDEISNYLGGK</sequence>